<dbReference type="PANTHER" id="PTHR13593">
    <property type="match status" value="1"/>
</dbReference>
<proteinExistence type="predicted"/>
<dbReference type="GO" id="GO:0006629">
    <property type="term" value="P:lipid metabolic process"/>
    <property type="evidence" value="ECO:0007669"/>
    <property type="project" value="InterPro"/>
</dbReference>
<dbReference type="InterPro" id="IPR017946">
    <property type="entry name" value="PLC-like_Pdiesterase_TIM-brl"/>
</dbReference>
<dbReference type="CDD" id="cd08616">
    <property type="entry name" value="PI-PLCXD1c"/>
    <property type="match status" value="1"/>
</dbReference>
<dbReference type="Gene3D" id="3.20.20.190">
    <property type="entry name" value="Phosphatidylinositol (PI) phosphodiesterase"/>
    <property type="match status" value="1"/>
</dbReference>
<evidence type="ECO:0000313" key="1">
    <source>
        <dbReference type="EMBL" id="ENN76489.1"/>
    </source>
</evidence>
<dbReference type="PANTHER" id="PTHR13593:SF113">
    <property type="entry name" value="SI:DKEY-266F7.9"/>
    <property type="match status" value="1"/>
</dbReference>
<gene>
    <name evidence="1" type="ORF">YQE_06942</name>
</gene>
<name>N6T8D1_DENPD</name>
<dbReference type="GO" id="GO:0008081">
    <property type="term" value="F:phosphoric diester hydrolase activity"/>
    <property type="evidence" value="ECO:0007669"/>
    <property type="project" value="InterPro"/>
</dbReference>
<dbReference type="OrthoDB" id="1046782at2759"/>
<organism evidence="1">
    <name type="scientific">Dendroctonus ponderosae</name>
    <name type="common">Mountain pine beetle</name>
    <dbReference type="NCBI Taxonomy" id="77166"/>
    <lineage>
        <taxon>Eukaryota</taxon>
        <taxon>Metazoa</taxon>
        <taxon>Ecdysozoa</taxon>
        <taxon>Arthropoda</taxon>
        <taxon>Hexapoda</taxon>
        <taxon>Insecta</taxon>
        <taxon>Pterygota</taxon>
        <taxon>Neoptera</taxon>
        <taxon>Endopterygota</taxon>
        <taxon>Coleoptera</taxon>
        <taxon>Polyphaga</taxon>
        <taxon>Cucujiformia</taxon>
        <taxon>Curculionidae</taxon>
        <taxon>Scolytinae</taxon>
        <taxon>Dendroctonus</taxon>
    </lineage>
</organism>
<protein>
    <submittedName>
        <fullName evidence="1">Uncharacterized protein</fullName>
    </submittedName>
</protein>
<sequence length="533" mass="60242">MQFIVNTFGTKLLPYSDHMDHLSLDYMTSQFRYQLIVVYRSNAAHFGQPLLWPSASFPTPWADTMDPNILFNFLDEGIGNRTDHVGFITQCILTPSLADILGNMFTTLKQKLAVDFEDLRTGWISKQIPGRRGVNIIIGDFVDLADNLFTKSVINLNLKLLILIWPQLPDNKMLKSCIIFGVICAGIKAAPQNKPLKYNIETKDLAVDLENWMRNLPDDLKEIPINLLAIPGSHDSFTKDITASSSVSPDGEEILKKLEFLKLVKQVMANWSITQSLNVTGQLLAGIRFFDLRICRNYNDEMLYFCHGLYSTKITDVINELATFLDNHPEEVVILDCQHFYNFTTTTHSEVVEYLTAIFGDKLIPYQSNMFSLTLENLVAASKQVLVVYRDSTTQSANTDYLWPSSSFPTPWYDTTNSTYLLSSLDTGLSKRSSSVGYISQLLLTPGVDFIIEHVLSTLKEQCAVKFESKRMEWIAEQTAGTGGVNVVIVDFVDLADNEFSKTVINLNLYLDTAELRQVFLWGTIKNFFGNLL</sequence>
<reference evidence="1" key="1">
    <citation type="journal article" date="2013" name="Genome Biol.">
        <title>Draft genome of the mountain pine beetle, Dendroctonus ponderosae Hopkins, a major forest pest.</title>
        <authorList>
            <person name="Keeling C.I."/>
            <person name="Yuen M.M."/>
            <person name="Liao N.Y."/>
            <person name="Docking T.R."/>
            <person name="Chan S.K."/>
            <person name="Taylor G.A."/>
            <person name="Palmquist D.L."/>
            <person name="Jackman S.D."/>
            <person name="Nguyen A."/>
            <person name="Li M."/>
            <person name="Henderson H."/>
            <person name="Janes J.K."/>
            <person name="Zhao Y."/>
            <person name="Pandoh P."/>
            <person name="Moore R."/>
            <person name="Sperling F.A."/>
            <person name="Huber D.P."/>
            <person name="Birol I."/>
            <person name="Jones S.J."/>
            <person name="Bohlmann J."/>
        </authorList>
    </citation>
    <scope>NUCLEOTIDE SEQUENCE</scope>
</reference>
<dbReference type="PROSITE" id="PS50007">
    <property type="entry name" value="PIPLC_X_DOMAIN"/>
    <property type="match status" value="1"/>
</dbReference>
<dbReference type="SMART" id="SM00148">
    <property type="entry name" value="PLCXc"/>
    <property type="match status" value="1"/>
</dbReference>
<dbReference type="InterPro" id="IPR000909">
    <property type="entry name" value="PLipase_C_PInositol-sp_X_dom"/>
</dbReference>
<accession>N6T8D1</accession>
<dbReference type="AlphaFoldDB" id="N6T8D1"/>
<feature type="non-terminal residue" evidence="1">
    <location>
        <position position="1"/>
    </location>
</feature>
<dbReference type="HOGENOM" id="CLU_511197_0_0_1"/>
<dbReference type="InterPro" id="IPR051057">
    <property type="entry name" value="PI-PLC_domain"/>
</dbReference>
<dbReference type="SUPFAM" id="SSF51695">
    <property type="entry name" value="PLC-like phosphodiesterases"/>
    <property type="match status" value="2"/>
</dbReference>
<dbReference type="Pfam" id="PF26146">
    <property type="entry name" value="PI-PLC_X"/>
    <property type="match status" value="1"/>
</dbReference>
<dbReference type="EMBL" id="KB740975">
    <property type="protein sequence ID" value="ENN76489.1"/>
    <property type="molecule type" value="Genomic_DNA"/>
</dbReference>
<dbReference type="InterPro" id="IPR042158">
    <property type="entry name" value="PLCXD1/2/3"/>
</dbReference>